<dbReference type="Proteomes" id="UP000218418">
    <property type="component" value="Chromosome"/>
</dbReference>
<dbReference type="PROSITE" id="PS51787">
    <property type="entry name" value="LON_N"/>
    <property type="match status" value="1"/>
</dbReference>
<protein>
    <submittedName>
        <fullName evidence="3">Peptidase S16 lon domain-containing protein</fullName>
    </submittedName>
</protein>
<evidence type="ECO:0000313" key="4">
    <source>
        <dbReference type="Proteomes" id="UP000218418"/>
    </source>
</evidence>
<accession>A0A1Z4LV89</accession>
<organism evidence="3 4">
    <name type="scientific">Calothrix parasitica NIES-267</name>
    <dbReference type="NCBI Taxonomy" id="1973488"/>
    <lineage>
        <taxon>Bacteria</taxon>
        <taxon>Bacillati</taxon>
        <taxon>Cyanobacteriota</taxon>
        <taxon>Cyanophyceae</taxon>
        <taxon>Nostocales</taxon>
        <taxon>Calotrichaceae</taxon>
        <taxon>Calothrix</taxon>
    </lineage>
</organism>
<dbReference type="PANTHER" id="PTHR46732:SF8">
    <property type="entry name" value="ATP-DEPENDENT PROTEASE LA (LON) DOMAIN PROTEIN"/>
    <property type="match status" value="1"/>
</dbReference>
<dbReference type="Gene3D" id="2.30.130.40">
    <property type="entry name" value="LON domain-like"/>
    <property type="match status" value="1"/>
</dbReference>
<dbReference type="InterPro" id="IPR003111">
    <property type="entry name" value="Lon_prtase_N"/>
</dbReference>
<dbReference type="Gene3D" id="1.20.58.1480">
    <property type="match status" value="1"/>
</dbReference>
<dbReference type="InterPro" id="IPR015947">
    <property type="entry name" value="PUA-like_sf"/>
</dbReference>
<gene>
    <name evidence="3" type="ORF">NIES267_46550</name>
</gene>
<feature type="coiled-coil region" evidence="1">
    <location>
        <begin position="178"/>
        <end position="205"/>
    </location>
</feature>
<feature type="domain" description="Lon N-terminal" evidence="2">
    <location>
        <begin position="12"/>
        <end position="199"/>
    </location>
</feature>
<dbReference type="PANTHER" id="PTHR46732">
    <property type="entry name" value="ATP-DEPENDENT PROTEASE LA (LON) DOMAIN PROTEIN"/>
    <property type="match status" value="1"/>
</dbReference>
<dbReference type="Pfam" id="PF02190">
    <property type="entry name" value="LON_substr_bdg"/>
    <property type="match status" value="1"/>
</dbReference>
<dbReference type="SUPFAM" id="SSF88697">
    <property type="entry name" value="PUA domain-like"/>
    <property type="match status" value="1"/>
</dbReference>
<keyword evidence="4" id="KW-1185">Reference proteome</keyword>
<evidence type="ECO:0000256" key="1">
    <source>
        <dbReference type="SAM" id="Coils"/>
    </source>
</evidence>
<evidence type="ECO:0000313" key="3">
    <source>
        <dbReference type="EMBL" id="BAY85156.1"/>
    </source>
</evidence>
<dbReference type="OrthoDB" id="9806457at2"/>
<name>A0A1Z4LV89_9CYAN</name>
<reference evidence="3 4" key="1">
    <citation type="submission" date="2017-06" db="EMBL/GenBank/DDBJ databases">
        <title>Genome sequencing of cyanobaciteial culture collection at National Institute for Environmental Studies (NIES).</title>
        <authorList>
            <person name="Hirose Y."/>
            <person name="Shimura Y."/>
            <person name="Fujisawa T."/>
            <person name="Nakamura Y."/>
            <person name="Kawachi M."/>
        </authorList>
    </citation>
    <scope>NUCLEOTIDE SEQUENCE [LARGE SCALE GENOMIC DNA]</scope>
    <source>
        <strain evidence="3 4">NIES-267</strain>
    </source>
</reference>
<sequence length="216" mass="25111">MTSSSRIAVREIPLFPLPDVVLFPTRPLPLHIFEFRYRIMMNTILDSDRRFGVLMVDPAKGTVANVGCCAEIIHHQRLKDDRMKMLTLGQQRFRVLEYVREKPYFVGLVEWIDDEEPTKDLRHEASEVEQLLRDVVRLSAKLTEQNIELPQDLPALPKELSYWVASNLYRVAPEQQSLLEMQNTAARLEREMEILTSTRNHLAARTVLKDTLNQKS</sequence>
<dbReference type="SMART" id="SM00464">
    <property type="entry name" value="LON"/>
    <property type="match status" value="1"/>
</dbReference>
<proteinExistence type="predicted"/>
<evidence type="ECO:0000259" key="2">
    <source>
        <dbReference type="PROSITE" id="PS51787"/>
    </source>
</evidence>
<dbReference type="EMBL" id="AP018227">
    <property type="protein sequence ID" value="BAY85156.1"/>
    <property type="molecule type" value="Genomic_DNA"/>
</dbReference>
<dbReference type="InterPro" id="IPR046336">
    <property type="entry name" value="Lon_prtase_N_sf"/>
</dbReference>
<dbReference type="AlphaFoldDB" id="A0A1Z4LV89"/>
<keyword evidence="1" id="KW-0175">Coiled coil</keyword>